<reference evidence="8 9" key="1">
    <citation type="journal article" date="2020" name="bioRxiv">
        <title>Sequence and annotation of 42 cannabis genomes reveals extensive copy number variation in cannabinoid synthesis and pathogen resistance genes.</title>
        <authorList>
            <person name="Mckernan K.J."/>
            <person name="Helbert Y."/>
            <person name="Kane L.T."/>
            <person name="Ebling H."/>
            <person name="Zhang L."/>
            <person name="Liu B."/>
            <person name="Eaton Z."/>
            <person name="Mclaughlin S."/>
            <person name="Kingan S."/>
            <person name="Baybayan P."/>
            <person name="Concepcion G."/>
            <person name="Jordan M."/>
            <person name="Riva A."/>
            <person name="Barbazuk W."/>
            <person name="Harkins T."/>
        </authorList>
    </citation>
    <scope>NUCLEOTIDE SEQUENCE [LARGE SCALE GENOMIC DNA]</scope>
    <source>
        <strain evidence="8 9">cv. Jamaican Lion 4</strain>
        <strain evidence="6">Father</strain>
        <strain evidence="7">Mother</strain>
        <tissue evidence="6">Leaf</tissue>
    </source>
</reference>
<dbReference type="InterPro" id="IPR044974">
    <property type="entry name" value="Disease_R_plants"/>
</dbReference>
<dbReference type="Proteomes" id="UP000525078">
    <property type="component" value="Unassembled WGS sequence"/>
</dbReference>
<dbReference type="InterPro" id="IPR032675">
    <property type="entry name" value="LRR_dom_sf"/>
</dbReference>
<organism evidence="6 9">
    <name type="scientific">Cannabis sativa</name>
    <name type="common">Hemp</name>
    <name type="synonym">Marijuana</name>
    <dbReference type="NCBI Taxonomy" id="3483"/>
    <lineage>
        <taxon>Eukaryota</taxon>
        <taxon>Viridiplantae</taxon>
        <taxon>Streptophyta</taxon>
        <taxon>Embryophyta</taxon>
        <taxon>Tracheophyta</taxon>
        <taxon>Spermatophyta</taxon>
        <taxon>Magnoliopsida</taxon>
        <taxon>eudicotyledons</taxon>
        <taxon>Gunneridae</taxon>
        <taxon>Pentapetalae</taxon>
        <taxon>rosids</taxon>
        <taxon>fabids</taxon>
        <taxon>Rosales</taxon>
        <taxon>Cannabaceae</taxon>
        <taxon>Cannabis</taxon>
    </lineage>
</organism>
<dbReference type="Pfam" id="PF23282">
    <property type="entry name" value="WHD_ROQ1"/>
    <property type="match status" value="1"/>
</dbReference>
<dbReference type="Pfam" id="PF00931">
    <property type="entry name" value="NB-ARC"/>
    <property type="match status" value="1"/>
</dbReference>
<dbReference type="Pfam" id="PF01582">
    <property type="entry name" value="TIR"/>
    <property type="match status" value="1"/>
</dbReference>
<keyword evidence="4" id="KW-0520">NAD</keyword>
<dbReference type="FunFam" id="3.40.50.10140:FF:000007">
    <property type="entry name" value="Disease resistance protein (TIR-NBS-LRR class)"/>
    <property type="match status" value="1"/>
</dbReference>
<dbReference type="Gene3D" id="1.10.8.430">
    <property type="entry name" value="Helical domain of apoptotic protease-activating factors"/>
    <property type="match status" value="1"/>
</dbReference>
<name>A0A7J6EPC8_CANSA</name>
<dbReference type="InterPro" id="IPR027417">
    <property type="entry name" value="P-loop_NTPase"/>
</dbReference>
<evidence type="ECO:0000256" key="2">
    <source>
        <dbReference type="ARBA" id="ARBA00022737"/>
    </source>
</evidence>
<protein>
    <recommendedName>
        <fullName evidence="5">TIR domain-containing protein</fullName>
    </recommendedName>
</protein>
<dbReference type="AlphaFoldDB" id="A0A7J6EPC8"/>
<dbReference type="InterPro" id="IPR042197">
    <property type="entry name" value="Apaf_helical"/>
</dbReference>
<keyword evidence="3" id="KW-0611">Plant defense</keyword>
<evidence type="ECO:0000313" key="9">
    <source>
        <dbReference type="Proteomes" id="UP000583929"/>
    </source>
</evidence>
<gene>
    <name evidence="7" type="ORF">F8388_016749</name>
    <name evidence="6" type="ORF">G4B88_005181</name>
</gene>
<accession>A0A7J6EPC8</accession>
<evidence type="ECO:0000256" key="4">
    <source>
        <dbReference type="ARBA" id="ARBA00023027"/>
    </source>
</evidence>
<evidence type="ECO:0000259" key="5">
    <source>
        <dbReference type="PROSITE" id="PS50104"/>
    </source>
</evidence>
<dbReference type="InterPro" id="IPR000157">
    <property type="entry name" value="TIR_dom"/>
</dbReference>
<dbReference type="GO" id="GO:0007165">
    <property type="term" value="P:signal transduction"/>
    <property type="evidence" value="ECO:0007669"/>
    <property type="project" value="InterPro"/>
</dbReference>
<dbReference type="PROSITE" id="PS50104">
    <property type="entry name" value="TIR"/>
    <property type="match status" value="1"/>
</dbReference>
<dbReference type="Pfam" id="PF23598">
    <property type="entry name" value="LRR_14"/>
    <property type="match status" value="1"/>
</dbReference>
<dbReference type="Proteomes" id="UP000583929">
    <property type="component" value="Unassembled WGS sequence"/>
</dbReference>
<dbReference type="SMART" id="SM00255">
    <property type="entry name" value="TIR"/>
    <property type="match status" value="1"/>
</dbReference>
<dbReference type="GO" id="GO:0006952">
    <property type="term" value="P:defense response"/>
    <property type="evidence" value="ECO:0007669"/>
    <property type="project" value="UniProtKB-KW"/>
</dbReference>
<dbReference type="Gene3D" id="3.40.50.300">
    <property type="entry name" value="P-loop containing nucleotide triphosphate hydrolases"/>
    <property type="match status" value="1"/>
</dbReference>
<feature type="domain" description="TIR" evidence="5">
    <location>
        <begin position="12"/>
        <end position="178"/>
    </location>
</feature>
<dbReference type="Gene3D" id="3.40.50.10140">
    <property type="entry name" value="Toll/interleukin-1 receptor homology (TIR) domain"/>
    <property type="match status" value="1"/>
</dbReference>
<dbReference type="GO" id="GO:0051707">
    <property type="term" value="P:response to other organism"/>
    <property type="evidence" value="ECO:0007669"/>
    <property type="project" value="UniProtKB-ARBA"/>
</dbReference>
<dbReference type="PANTHER" id="PTHR11017:SF574">
    <property type="entry name" value="ADP-RIBOSYL CYCLASE_CYCLIC ADP-RIBOSE HYDROLASE"/>
    <property type="match status" value="1"/>
</dbReference>
<evidence type="ECO:0000256" key="1">
    <source>
        <dbReference type="ARBA" id="ARBA00022614"/>
    </source>
</evidence>
<dbReference type="InterPro" id="IPR035897">
    <property type="entry name" value="Toll_tir_struct_dom_sf"/>
</dbReference>
<dbReference type="InterPro" id="IPR058192">
    <property type="entry name" value="WHD_ROQ1-like"/>
</dbReference>
<dbReference type="InterPro" id="IPR055414">
    <property type="entry name" value="LRR_R13L4/SHOC2-like"/>
</dbReference>
<dbReference type="PANTHER" id="PTHR11017">
    <property type="entry name" value="LEUCINE-RICH REPEAT-CONTAINING PROTEIN"/>
    <property type="match status" value="1"/>
</dbReference>
<dbReference type="SUPFAM" id="SSF52540">
    <property type="entry name" value="P-loop containing nucleoside triphosphate hydrolases"/>
    <property type="match status" value="1"/>
</dbReference>
<evidence type="ECO:0000313" key="6">
    <source>
        <dbReference type="EMBL" id="KAF4360215.1"/>
    </source>
</evidence>
<sequence>MASSTSSNFMPEKYDVFISFRGEDTRDHFTSHLHEALLQKKIETYIDNMLNRGDEISPALKKAIEESKVSVIVFSENYASSTWCLDELVHIIWCKEELGKIVIPIFYNVKPSHVRGQLGTYADPLAELEECYLGKIDKVHEWRKALITAANLSGWASMHVSPDSKLVKEIVEDILKKLSRVPIEDFKGFVGMEKRIEKIERMLEVGSRSTRIVGIFGMGGIGKTTLARAVFNRFASRFEGCCFLLNVREESKKHGLPNVQNILYSELLEEDRRSTSYTKKRLHFKMVLVVLDDVNDPEQLEVLVGDGNCFGSGSRIIITTRDEQVLRNIKANEIYKVEELNDDEAVQLFHLAAFQEVSSPKKSYSKLVDIAVNYAGGVPLALKVLGSFLRCQKKEKWETALDKIKKRSSNKLQTILKTSYDELDDSEQSLFLDIACFFIGNERNFVERILSCDIEVDNLVDKSLLVVSLDNKLWMHDLIQEMGQEIVRKESIKEPGKRSRLWIAEDIYHVLKNNTGTEAVEGICLDMSKTRDINFNPEVFQKMYNLRYLKIYNSPNGNRESNVCPYEDLVYFSDKLVYLQWDGYCSRFLPENFIPDNLVELIMPNSRVDRLWNVSQPLSSLKKMDLSYCRDLAKVPDLSHASNLTTLSLQGCRSLNKFPNLPMNVTSLNLSKTSIKEVPDISYALNLTTLSLHGCYSLNKFQNLPRNIRSLNLSTTSIKEVPSSIEYVSCLEIFDLTDCSKLENLPTSICKLKKLQGLYLSGCMTFKNFPEILEPMECLVELELDRTAIRELHSSIENLVGLQSLHLEMCSNLESVPNSIHNIRSLDYVSLWRCTNFKSSPSNELLLCPDWPESSSSLDVETTLMGAWDDFSNIGDESRRYNFFHRVPAGTGLPCSSQEDYHDPMILD</sequence>
<dbReference type="InterPro" id="IPR002182">
    <property type="entry name" value="NB-ARC"/>
</dbReference>
<dbReference type="GO" id="GO:0043531">
    <property type="term" value="F:ADP binding"/>
    <property type="evidence" value="ECO:0007669"/>
    <property type="project" value="InterPro"/>
</dbReference>
<dbReference type="SUPFAM" id="SSF52058">
    <property type="entry name" value="L domain-like"/>
    <property type="match status" value="1"/>
</dbReference>
<dbReference type="PRINTS" id="PR00364">
    <property type="entry name" value="DISEASERSIST"/>
</dbReference>
<dbReference type="SUPFAM" id="SSF52200">
    <property type="entry name" value="Toll/Interleukin receptor TIR domain"/>
    <property type="match status" value="1"/>
</dbReference>
<evidence type="ECO:0000256" key="3">
    <source>
        <dbReference type="ARBA" id="ARBA00022821"/>
    </source>
</evidence>
<comment type="caution">
    <text evidence="6">The sequence shown here is derived from an EMBL/GenBank/DDBJ whole genome shotgun (WGS) entry which is preliminary data.</text>
</comment>
<dbReference type="Gene3D" id="3.80.10.10">
    <property type="entry name" value="Ribonuclease Inhibitor"/>
    <property type="match status" value="2"/>
</dbReference>
<dbReference type="EMBL" id="JAATIQ010000355">
    <property type="protein sequence ID" value="KAF4360215.1"/>
    <property type="molecule type" value="Genomic_DNA"/>
</dbReference>
<evidence type="ECO:0000313" key="8">
    <source>
        <dbReference type="Proteomes" id="UP000525078"/>
    </source>
</evidence>
<keyword evidence="1" id="KW-0433">Leucine-rich repeat</keyword>
<proteinExistence type="predicted"/>
<dbReference type="EMBL" id="JAATIP010000039">
    <property type="protein sequence ID" value="KAF4387340.1"/>
    <property type="molecule type" value="Genomic_DNA"/>
</dbReference>
<keyword evidence="9" id="KW-1185">Reference proteome</keyword>
<evidence type="ECO:0000313" key="7">
    <source>
        <dbReference type="EMBL" id="KAF4387340.1"/>
    </source>
</evidence>
<keyword evidence="2" id="KW-0677">Repeat</keyword>